<dbReference type="PRINTS" id="PR00237">
    <property type="entry name" value="GPCRRHODOPSN"/>
</dbReference>
<feature type="transmembrane region" description="Helical" evidence="8">
    <location>
        <begin position="300"/>
        <end position="318"/>
    </location>
</feature>
<feature type="transmembrane region" description="Helical" evidence="8">
    <location>
        <begin position="20"/>
        <end position="41"/>
    </location>
</feature>
<evidence type="ECO:0000256" key="1">
    <source>
        <dbReference type="ARBA" id="ARBA00004141"/>
    </source>
</evidence>
<evidence type="ECO:0000256" key="2">
    <source>
        <dbReference type="ARBA" id="ARBA00022692"/>
    </source>
</evidence>
<evidence type="ECO:0000256" key="4">
    <source>
        <dbReference type="ARBA" id="ARBA00023040"/>
    </source>
</evidence>
<keyword evidence="5 8" id="KW-0472">Membrane</keyword>
<evidence type="ECO:0000259" key="9">
    <source>
        <dbReference type="PROSITE" id="PS50262"/>
    </source>
</evidence>
<dbReference type="PROSITE" id="PS50262">
    <property type="entry name" value="G_PROTEIN_RECEP_F1_2"/>
    <property type="match status" value="1"/>
</dbReference>
<dbReference type="Pfam" id="PF00001">
    <property type="entry name" value="7tm_1"/>
    <property type="match status" value="1"/>
</dbReference>
<dbReference type="Proteomes" id="UP000596742">
    <property type="component" value="Unassembled WGS sequence"/>
</dbReference>
<feature type="transmembrane region" description="Helical" evidence="8">
    <location>
        <begin position="132"/>
        <end position="155"/>
    </location>
</feature>
<dbReference type="AlphaFoldDB" id="A0A8B6EG64"/>
<dbReference type="PANTHER" id="PTHR24243">
    <property type="entry name" value="G-PROTEIN COUPLED RECEPTOR"/>
    <property type="match status" value="1"/>
</dbReference>
<name>A0A8B6EG64_MYTGA</name>
<keyword evidence="7" id="KW-0807">Transducer</keyword>
<reference evidence="10" key="1">
    <citation type="submission" date="2018-11" db="EMBL/GenBank/DDBJ databases">
        <authorList>
            <person name="Alioto T."/>
            <person name="Alioto T."/>
        </authorList>
    </citation>
    <scope>NUCLEOTIDE SEQUENCE</scope>
</reference>
<feature type="transmembrane region" description="Helical" evidence="8">
    <location>
        <begin position="53"/>
        <end position="72"/>
    </location>
</feature>
<keyword evidence="3 8" id="KW-1133">Transmembrane helix</keyword>
<gene>
    <name evidence="10" type="ORF">MGAL_10B032398</name>
</gene>
<feature type="domain" description="G-protein coupled receptors family 1 profile" evidence="9">
    <location>
        <begin position="32"/>
        <end position="358"/>
    </location>
</feature>
<protein>
    <recommendedName>
        <fullName evidence="9">G-protein coupled receptors family 1 profile domain-containing protein</fullName>
    </recommendedName>
</protein>
<evidence type="ECO:0000313" key="10">
    <source>
        <dbReference type="EMBL" id="VDI34020.1"/>
    </source>
</evidence>
<evidence type="ECO:0000256" key="7">
    <source>
        <dbReference type="ARBA" id="ARBA00023224"/>
    </source>
</evidence>
<comment type="caution">
    <text evidence="10">The sequence shown here is derived from an EMBL/GenBank/DDBJ whole genome shotgun (WGS) entry which is preliminary data.</text>
</comment>
<comment type="subcellular location">
    <subcellularLocation>
        <location evidence="1">Membrane</location>
        <topology evidence="1">Multi-pass membrane protein</topology>
    </subcellularLocation>
</comment>
<dbReference type="InterPro" id="IPR017452">
    <property type="entry name" value="GPCR_Rhodpsn_7TM"/>
</dbReference>
<organism evidence="10 11">
    <name type="scientific">Mytilus galloprovincialis</name>
    <name type="common">Mediterranean mussel</name>
    <dbReference type="NCBI Taxonomy" id="29158"/>
    <lineage>
        <taxon>Eukaryota</taxon>
        <taxon>Metazoa</taxon>
        <taxon>Spiralia</taxon>
        <taxon>Lophotrochozoa</taxon>
        <taxon>Mollusca</taxon>
        <taxon>Bivalvia</taxon>
        <taxon>Autobranchia</taxon>
        <taxon>Pteriomorphia</taxon>
        <taxon>Mytilida</taxon>
        <taxon>Mytiloidea</taxon>
        <taxon>Mytilidae</taxon>
        <taxon>Mytilinae</taxon>
        <taxon>Mytilus</taxon>
    </lineage>
</organism>
<dbReference type="GO" id="GO:0004930">
    <property type="term" value="F:G protein-coupled receptor activity"/>
    <property type="evidence" value="ECO:0007669"/>
    <property type="project" value="UniProtKB-KW"/>
</dbReference>
<dbReference type="InterPro" id="IPR000276">
    <property type="entry name" value="GPCR_Rhodpsn"/>
</dbReference>
<evidence type="ECO:0000256" key="5">
    <source>
        <dbReference type="ARBA" id="ARBA00023136"/>
    </source>
</evidence>
<feature type="transmembrane region" description="Helical" evidence="8">
    <location>
        <begin position="175"/>
        <end position="202"/>
    </location>
</feature>
<dbReference type="OrthoDB" id="6088892at2759"/>
<dbReference type="GO" id="GO:0016020">
    <property type="term" value="C:membrane"/>
    <property type="evidence" value="ECO:0007669"/>
    <property type="project" value="UniProtKB-SubCell"/>
</dbReference>
<evidence type="ECO:0000256" key="8">
    <source>
        <dbReference type="SAM" id="Phobius"/>
    </source>
</evidence>
<evidence type="ECO:0000313" key="11">
    <source>
        <dbReference type="Proteomes" id="UP000596742"/>
    </source>
</evidence>
<keyword evidence="2 8" id="KW-0812">Transmembrane</keyword>
<dbReference type="CDD" id="cd00637">
    <property type="entry name" value="7tm_classA_rhodopsin-like"/>
    <property type="match status" value="1"/>
</dbReference>
<accession>A0A8B6EG64</accession>
<dbReference type="Gene3D" id="1.20.1070.10">
    <property type="entry name" value="Rhodopsin 7-helix transmembrane proteins"/>
    <property type="match status" value="1"/>
</dbReference>
<keyword evidence="6" id="KW-0675">Receptor</keyword>
<keyword evidence="11" id="KW-1185">Reference proteome</keyword>
<proteinExistence type="predicted"/>
<keyword evidence="4" id="KW-0297">G-protein coupled receptor</keyword>
<sequence>MEDTFYWNAYLTRLFIPLHILLILFIIIGVAGNGLVIYIYGFKMKTIKDGQYFIPYLAVADLLGSVICSLFGLSMTLMPVTYEFDVLCKCGWLLGSATTCMSVFLLVTIAIQRYLKVCRRKGYILTLKWKKVVMICSLFLSVVIAGPSVVTYGSIPFHSINRNVTGMICGKITGTVSIVYDAVLCVSVILCCGLLIVPYCLIGRKTYRYMKKGNQSEVELKKFSKNKTFEQQTEEQSISTLDSELKIEYSKNYSSNEHLSDKILTDQGKQSLRNNIKIIKKPPKNLTKTNRRVISKITKIFMIITLIFLICSLPKISITILETVTADFWETASDIERLVLMFVHQGYILNNIANPFIYAFFDETFKTEIKNMFYQSVCANKRYIFKVYN</sequence>
<dbReference type="SUPFAM" id="SSF81321">
    <property type="entry name" value="Family A G protein-coupled receptor-like"/>
    <property type="match status" value="1"/>
</dbReference>
<dbReference type="EMBL" id="UYJE01005107">
    <property type="protein sequence ID" value="VDI34020.1"/>
    <property type="molecule type" value="Genomic_DNA"/>
</dbReference>
<feature type="transmembrane region" description="Helical" evidence="8">
    <location>
        <begin position="92"/>
        <end position="111"/>
    </location>
</feature>
<dbReference type="PANTHER" id="PTHR24243:SF208">
    <property type="entry name" value="PYROKININ-1 RECEPTOR"/>
    <property type="match status" value="1"/>
</dbReference>
<evidence type="ECO:0000256" key="3">
    <source>
        <dbReference type="ARBA" id="ARBA00022989"/>
    </source>
</evidence>
<evidence type="ECO:0000256" key="6">
    <source>
        <dbReference type="ARBA" id="ARBA00023170"/>
    </source>
</evidence>
<feature type="transmembrane region" description="Helical" evidence="8">
    <location>
        <begin position="338"/>
        <end position="361"/>
    </location>
</feature>